<dbReference type="SMR" id="B4IWV1"/>
<dbReference type="SUPFAM" id="SSF101690">
    <property type="entry name" value="PAZ domain"/>
    <property type="match status" value="1"/>
</dbReference>
<dbReference type="InterPro" id="IPR045246">
    <property type="entry name" value="Piwi_ago-like"/>
</dbReference>
<dbReference type="PROSITE" id="PS50822">
    <property type="entry name" value="PIWI"/>
    <property type="match status" value="1"/>
</dbReference>
<dbReference type="PANTHER" id="PTHR22891">
    <property type="entry name" value="EUKARYOTIC TRANSLATION INITIATION FACTOR 2C"/>
    <property type="match status" value="1"/>
</dbReference>
<evidence type="ECO:0000313" key="4">
    <source>
        <dbReference type="EMBL" id="EDV97352.1"/>
    </source>
</evidence>
<keyword evidence="5" id="KW-1185">Reference proteome</keyword>
<dbReference type="FunCoup" id="B4IWV1">
    <property type="interactions" value="34"/>
</dbReference>
<evidence type="ECO:0000259" key="3">
    <source>
        <dbReference type="PROSITE" id="PS50822"/>
    </source>
</evidence>
<dbReference type="SMART" id="SM01163">
    <property type="entry name" value="DUF1785"/>
    <property type="match status" value="1"/>
</dbReference>
<feature type="domain" description="Piwi" evidence="3">
    <location>
        <begin position="788"/>
        <end position="1083"/>
    </location>
</feature>
<evidence type="ECO:0000259" key="2">
    <source>
        <dbReference type="PROSITE" id="PS50821"/>
    </source>
</evidence>
<sequence>MGKKNKYKKDEKEAAAPKPAPLPQQQAQPQQPQQQKQRQTVTAATAPTPSTSAAAAQAQGQSGGTVTPGHQQSGQPQQGKQGGQYGGQQGAGYQQQQQQRQSGGQQGGYQQRGGAGDGRGPPGYQQGGQPQQGRQGGQSGGQQGGYQQRGGGADGRGPPGYQQGGQPQQGRQGGQYGGQQGAGYQQQQQQRQSGGQQGGYQQRGGGADGRGPPGYQQGGQPQQGRQGGQYGGQQGAGYQQQQQQRQSGGQQGGYQQRGGAGDGRGPPGYQQGGQPQQGRQGGQYGGQQGGYQQRGATPQQGGAMVSPLPQTGTIKRGTIGRPGTVGVNYLTVDLSKMPKFAYHYDVDITPERPKKFYRDAFEVFRTKYLKQSIAAFDGRKSCYALDDLPSVSGEVEVVDRNGRTLKYTVTLKKTDNSEVDLSSLHSYMNDKIYDKPMRALQCLEVVLASCCHQRSVRAGRSFFKTSGNACYKLDDGYEALVGLYQSLVLGDRPFINVDVSHKSFPMAMTLIEYLEEYGLMEPLRENTTIQFNSQRKIIQFLKGINVVYEPPKSFGNAPRTFRVNGISQNPARSEKFKCGEVVMTVEEYFKSRSYKLKYPMLQCLSVGHPTNVLLLPMELCRIEEGQALNRKDGTNQVSKMIRFAATATHERKAKILDLLKYFQHNLDPTISRFGLRIGDDFITVNTRLLIAPQVEYRNSKFATPMNGSWRMDRNQFLTRGPKVHKWAILHCEAARMQYNKIMDLQNMVLKQAKFVDITLEPAAEIRSFKDDRNLDIPFNDLKKNKYDLVFVIIPSRGGASYEMIKQRAELHCGILTQCIKQNNVERRLDDQLVGNLLLKVNSKLNGINHKIKDDVRIKLPNVMYLGADVTHPSPDQRDIPSVVGVAASHDLYGGSYNMQFRMQSNSGGRPREEIDDMQSIASENLRVYFQKQGRYPDHIIYYRDGVSDGQFLKIKNIELRGIYAACEKVRIKPKMCCVIVVKRHHTRFFPLGTPHPRNRYNNVEPGTVVDRVIVHPNEVQFFMVSHQSIQGTAKPTRYNVVENTGNLDIDLLQQLTYNLCHMFPRCNRSVSYPAPAYLAHLAAARGRVYITGSNRPNQSPVINAEFMKTNPMYFV</sequence>
<dbReference type="InterPro" id="IPR032474">
    <property type="entry name" value="Argonaute_N"/>
</dbReference>
<dbReference type="PROSITE" id="PS50821">
    <property type="entry name" value="PAZ"/>
    <property type="match status" value="1"/>
</dbReference>
<feature type="region of interest" description="Disordered" evidence="1">
    <location>
        <begin position="1"/>
        <end position="319"/>
    </location>
</feature>
<feature type="compositionally biased region" description="Gly residues" evidence="1">
    <location>
        <begin position="195"/>
        <end position="212"/>
    </location>
</feature>
<dbReference type="Proteomes" id="UP000001070">
    <property type="component" value="Unassembled WGS sequence"/>
</dbReference>
<dbReference type="Gene3D" id="3.40.50.2300">
    <property type="match status" value="1"/>
</dbReference>
<feature type="domain" description="PAZ" evidence="2">
    <location>
        <begin position="509"/>
        <end position="624"/>
    </location>
</feature>
<evidence type="ECO:0000256" key="1">
    <source>
        <dbReference type="SAM" id="MobiDB-lite"/>
    </source>
</evidence>
<feature type="compositionally biased region" description="Low complexity" evidence="1">
    <location>
        <begin position="213"/>
        <end position="224"/>
    </location>
</feature>
<accession>B4IWV1</accession>
<dbReference type="InterPro" id="IPR036397">
    <property type="entry name" value="RNaseH_sf"/>
</dbReference>
<evidence type="ECO:0000313" key="5">
    <source>
        <dbReference type="Proteomes" id="UP000001070"/>
    </source>
</evidence>
<dbReference type="InterPro" id="IPR032472">
    <property type="entry name" value="ArgoL2"/>
</dbReference>
<dbReference type="GO" id="GO:0003723">
    <property type="term" value="F:RNA binding"/>
    <property type="evidence" value="ECO:0007669"/>
    <property type="project" value="InterPro"/>
</dbReference>
<dbReference type="Pfam" id="PF02170">
    <property type="entry name" value="PAZ"/>
    <property type="match status" value="1"/>
</dbReference>
<name>B4IWV1_DROGR</name>
<feature type="compositionally biased region" description="Low complexity" evidence="1">
    <location>
        <begin position="182"/>
        <end position="194"/>
    </location>
</feature>
<dbReference type="Gene3D" id="3.30.420.10">
    <property type="entry name" value="Ribonuclease H-like superfamily/Ribonuclease H"/>
    <property type="match status" value="1"/>
</dbReference>
<feature type="compositionally biased region" description="Low complexity" evidence="1">
    <location>
        <begin position="159"/>
        <end position="170"/>
    </location>
</feature>
<dbReference type="InterPro" id="IPR014811">
    <property type="entry name" value="ArgoL1"/>
</dbReference>
<feature type="compositionally biased region" description="Gly residues" evidence="1">
    <location>
        <begin position="134"/>
        <end position="158"/>
    </location>
</feature>
<dbReference type="Pfam" id="PF16488">
    <property type="entry name" value="ArgoL2"/>
    <property type="match status" value="1"/>
</dbReference>
<dbReference type="InterPro" id="IPR003165">
    <property type="entry name" value="Piwi"/>
</dbReference>
<reference evidence="4 5" key="1">
    <citation type="journal article" date="2007" name="Nature">
        <title>Evolution of genes and genomes on the Drosophila phylogeny.</title>
        <authorList>
            <consortium name="Drosophila 12 Genomes Consortium"/>
            <person name="Clark A.G."/>
            <person name="Eisen M.B."/>
            <person name="Smith D.R."/>
            <person name="Bergman C.M."/>
            <person name="Oliver B."/>
            <person name="Markow T.A."/>
            <person name="Kaufman T.C."/>
            <person name="Kellis M."/>
            <person name="Gelbart W."/>
            <person name="Iyer V.N."/>
            <person name="Pollard D.A."/>
            <person name="Sackton T.B."/>
            <person name="Larracuente A.M."/>
            <person name="Singh N.D."/>
            <person name="Abad J.P."/>
            <person name="Abt D.N."/>
            <person name="Adryan B."/>
            <person name="Aguade M."/>
            <person name="Akashi H."/>
            <person name="Anderson W.W."/>
            <person name="Aquadro C.F."/>
            <person name="Ardell D.H."/>
            <person name="Arguello R."/>
            <person name="Artieri C.G."/>
            <person name="Barbash D.A."/>
            <person name="Barker D."/>
            <person name="Barsanti P."/>
            <person name="Batterham P."/>
            <person name="Batzoglou S."/>
            <person name="Begun D."/>
            <person name="Bhutkar A."/>
            <person name="Blanco E."/>
            <person name="Bosak S.A."/>
            <person name="Bradley R.K."/>
            <person name="Brand A.D."/>
            <person name="Brent M.R."/>
            <person name="Brooks A.N."/>
            <person name="Brown R.H."/>
            <person name="Butlin R.K."/>
            <person name="Caggese C."/>
            <person name="Calvi B.R."/>
            <person name="Bernardo de Carvalho A."/>
            <person name="Caspi A."/>
            <person name="Castrezana S."/>
            <person name="Celniker S.E."/>
            <person name="Chang J.L."/>
            <person name="Chapple C."/>
            <person name="Chatterji S."/>
            <person name="Chinwalla A."/>
            <person name="Civetta A."/>
            <person name="Clifton S.W."/>
            <person name="Comeron J.M."/>
            <person name="Costello J.C."/>
            <person name="Coyne J.A."/>
            <person name="Daub J."/>
            <person name="David R.G."/>
            <person name="Delcher A.L."/>
            <person name="Delehaunty K."/>
            <person name="Do C.B."/>
            <person name="Ebling H."/>
            <person name="Edwards K."/>
            <person name="Eickbush T."/>
            <person name="Evans J.D."/>
            <person name="Filipski A."/>
            <person name="Findeiss S."/>
            <person name="Freyhult E."/>
            <person name="Fulton L."/>
            <person name="Fulton R."/>
            <person name="Garcia A.C."/>
            <person name="Gardiner A."/>
            <person name="Garfield D.A."/>
            <person name="Garvin B.E."/>
            <person name="Gibson G."/>
            <person name="Gilbert D."/>
            <person name="Gnerre S."/>
            <person name="Godfrey J."/>
            <person name="Good R."/>
            <person name="Gotea V."/>
            <person name="Gravely B."/>
            <person name="Greenberg A.J."/>
            <person name="Griffiths-Jones S."/>
            <person name="Gross S."/>
            <person name="Guigo R."/>
            <person name="Gustafson E.A."/>
            <person name="Haerty W."/>
            <person name="Hahn M.W."/>
            <person name="Halligan D.L."/>
            <person name="Halpern A.L."/>
            <person name="Halter G.M."/>
            <person name="Han M.V."/>
            <person name="Heger A."/>
            <person name="Hillier L."/>
            <person name="Hinrichs A.S."/>
            <person name="Holmes I."/>
            <person name="Hoskins R.A."/>
            <person name="Hubisz M.J."/>
            <person name="Hultmark D."/>
            <person name="Huntley M.A."/>
            <person name="Jaffe D.B."/>
            <person name="Jagadeeshan S."/>
            <person name="Jeck W.R."/>
            <person name="Johnson J."/>
            <person name="Jones C.D."/>
            <person name="Jordan W.C."/>
            <person name="Karpen G.H."/>
            <person name="Kataoka E."/>
            <person name="Keightley P.D."/>
            <person name="Kheradpour P."/>
            <person name="Kirkness E.F."/>
            <person name="Koerich L.B."/>
            <person name="Kristiansen K."/>
            <person name="Kudrna D."/>
            <person name="Kulathinal R.J."/>
            <person name="Kumar S."/>
            <person name="Kwok R."/>
            <person name="Lander E."/>
            <person name="Langley C.H."/>
            <person name="Lapoint R."/>
            <person name="Lazzaro B.P."/>
            <person name="Lee S.J."/>
            <person name="Levesque L."/>
            <person name="Li R."/>
            <person name="Lin C.F."/>
            <person name="Lin M.F."/>
            <person name="Lindblad-Toh K."/>
            <person name="Llopart A."/>
            <person name="Long M."/>
            <person name="Low L."/>
            <person name="Lozovsky E."/>
            <person name="Lu J."/>
            <person name="Luo M."/>
            <person name="Machado C.A."/>
            <person name="Makalowski W."/>
            <person name="Marzo M."/>
            <person name="Matsuda M."/>
            <person name="Matzkin L."/>
            <person name="McAllister B."/>
            <person name="McBride C.S."/>
            <person name="McKernan B."/>
            <person name="McKernan K."/>
            <person name="Mendez-Lago M."/>
            <person name="Minx P."/>
            <person name="Mollenhauer M.U."/>
            <person name="Montooth K."/>
            <person name="Mount S.M."/>
            <person name="Mu X."/>
            <person name="Myers E."/>
            <person name="Negre B."/>
            <person name="Newfeld S."/>
            <person name="Nielsen R."/>
            <person name="Noor M.A."/>
            <person name="O'Grady P."/>
            <person name="Pachter L."/>
            <person name="Papaceit M."/>
            <person name="Parisi M.J."/>
            <person name="Parisi M."/>
            <person name="Parts L."/>
            <person name="Pedersen J.S."/>
            <person name="Pesole G."/>
            <person name="Phillippy A.M."/>
            <person name="Ponting C.P."/>
            <person name="Pop M."/>
            <person name="Porcelli D."/>
            <person name="Powell J.R."/>
            <person name="Prohaska S."/>
            <person name="Pruitt K."/>
            <person name="Puig M."/>
            <person name="Quesneville H."/>
            <person name="Ram K.R."/>
            <person name="Rand D."/>
            <person name="Rasmussen M.D."/>
            <person name="Reed L.K."/>
            <person name="Reenan R."/>
            <person name="Reily A."/>
            <person name="Remington K.A."/>
            <person name="Rieger T.T."/>
            <person name="Ritchie M.G."/>
            <person name="Robin C."/>
            <person name="Rogers Y.H."/>
            <person name="Rohde C."/>
            <person name="Rozas J."/>
            <person name="Rubenfield M.J."/>
            <person name="Ruiz A."/>
            <person name="Russo S."/>
            <person name="Salzberg S.L."/>
            <person name="Sanchez-Gracia A."/>
            <person name="Saranga D.J."/>
            <person name="Sato H."/>
            <person name="Schaeffer S.W."/>
            <person name="Schatz M.C."/>
            <person name="Schlenke T."/>
            <person name="Schwartz R."/>
            <person name="Segarra C."/>
            <person name="Singh R.S."/>
            <person name="Sirot L."/>
            <person name="Sirota M."/>
            <person name="Sisneros N.B."/>
            <person name="Smith C.D."/>
            <person name="Smith T.F."/>
            <person name="Spieth J."/>
            <person name="Stage D.E."/>
            <person name="Stark A."/>
            <person name="Stephan W."/>
            <person name="Strausberg R.L."/>
            <person name="Strempel S."/>
            <person name="Sturgill D."/>
            <person name="Sutton G."/>
            <person name="Sutton G.G."/>
            <person name="Tao W."/>
            <person name="Teichmann S."/>
            <person name="Tobari Y.N."/>
            <person name="Tomimura Y."/>
            <person name="Tsolas J.M."/>
            <person name="Valente V.L."/>
            <person name="Venter E."/>
            <person name="Venter J.C."/>
            <person name="Vicario S."/>
            <person name="Vieira F.G."/>
            <person name="Vilella A.J."/>
            <person name="Villasante A."/>
            <person name="Walenz B."/>
            <person name="Wang J."/>
            <person name="Wasserman M."/>
            <person name="Watts T."/>
            <person name="Wilson D."/>
            <person name="Wilson R.K."/>
            <person name="Wing R.A."/>
            <person name="Wolfner M.F."/>
            <person name="Wong A."/>
            <person name="Wong G.K."/>
            <person name="Wu C.I."/>
            <person name="Wu G."/>
            <person name="Yamamoto D."/>
            <person name="Yang H.P."/>
            <person name="Yang S.P."/>
            <person name="Yorke J.A."/>
            <person name="Yoshida K."/>
            <person name="Zdobnov E."/>
            <person name="Zhang P."/>
            <person name="Zhang Y."/>
            <person name="Zimin A.V."/>
            <person name="Baldwin J."/>
            <person name="Abdouelleil A."/>
            <person name="Abdulkadir J."/>
            <person name="Abebe A."/>
            <person name="Abera B."/>
            <person name="Abreu J."/>
            <person name="Acer S.C."/>
            <person name="Aftuck L."/>
            <person name="Alexander A."/>
            <person name="An P."/>
            <person name="Anderson E."/>
            <person name="Anderson S."/>
            <person name="Arachi H."/>
            <person name="Azer M."/>
            <person name="Bachantsang P."/>
            <person name="Barry A."/>
            <person name="Bayul T."/>
            <person name="Berlin A."/>
            <person name="Bessette D."/>
            <person name="Bloom T."/>
            <person name="Blye J."/>
            <person name="Boguslavskiy L."/>
            <person name="Bonnet C."/>
            <person name="Boukhgalter B."/>
            <person name="Bourzgui I."/>
            <person name="Brown A."/>
            <person name="Cahill P."/>
            <person name="Channer S."/>
            <person name="Cheshatsang Y."/>
            <person name="Chuda L."/>
            <person name="Citroen M."/>
            <person name="Collymore A."/>
            <person name="Cooke P."/>
            <person name="Costello M."/>
            <person name="D'Aco K."/>
            <person name="Daza R."/>
            <person name="De Haan G."/>
            <person name="DeGray S."/>
            <person name="DeMaso C."/>
            <person name="Dhargay N."/>
            <person name="Dooley K."/>
            <person name="Dooley E."/>
            <person name="Doricent M."/>
            <person name="Dorje P."/>
            <person name="Dorjee K."/>
            <person name="Dupes A."/>
            <person name="Elong R."/>
            <person name="Falk J."/>
            <person name="Farina A."/>
            <person name="Faro S."/>
            <person name="Ferguson D."/>
            <person name="Fisher S."/>
            <person name="Foley C.D."/>
            <person name="Franke A."/>
            <person name="Friedrich D."/>
            <person name="Gadbois L."/>
            <person name="Gearin G."/>
            <person name="Gearin C.R."/>
            <person name="Giannoukos G."/>
            <person name="Goode T."/>
            <person name="Graham J."/>
            <person name="Grandbois E."/>
            <person name="Grewal S."/>
            <person name="Gyaltsen K."/>
            <person name="Hafez N."/>
            <person name="Hagos B."/>
            <person name="Hall J."/>
            <person name="Henson C."/>
            <person name="Hollinger A."/>
            <person name="Honan T."/>
            <person name="Huard M.D."/>
            <person name="Hughes L."/>
            <person name="Hurhula B."/>
            <person name="Husby M.E."/>
            <person name="Kamat A."/>
            <person name="Kanga B."/>
            <person name="Kashin S."/>
            <person name="Khazanovich D."/>
            <person name="Kisner P."/>
            <person name="Lance K."/>
            <person name="Lara M."/>
            <person name="Lee W."/>
            <person name="Lennon N."/>
            <person name="Letendre F."/>
            <person name="LeVine R."/>
            <person name="Lipovsky A."/>
            <person name="Liu X."/>
            <person name="Liu J."/>
            <person name="Liu S."/>
            <person name="Lokyitsang T."/>
            <person name="Lokyitsang Y."/>
            <person name="Lubonja R."/>
            <person name="Lui A."/>
            <person name="MacDonald P."/>
            <person name="Magnisalis V."/>
            <person name="Maru K."/>
            <person name="Matthews C."/>
            <person name="McCusker W."/>
            <person name="McDonough S."/>
            <person name="Mehta T."/>
            <person name="Meldrim J."/>
            <person name="Meneus L."/>
            <person name="Mihai O."/>
            <person name="Mihalev A."/>
            <person name="Mihova T."/>
            <person name="Mittelman R."/>
            <person name="Mlenga V."/>
            <person name="Montmayeur A."/>
            <person name="Mulrain L."/>
            <person name="Navidi A."/>
            <person name="Naylor J."/>
            <person name="Negash T."/>
            <person name="Nguyen T."/>
            <person name="Nguyen N."/>
            <person name="Nicol R."/>
            <person name="Norbu C."/>
            <person name="Norbu N."/>
            <person name="Novod N."/>
            <person name="O'Neill B."/>
            <person name="Osman S."/>
            <person name="Markiewicz E."/>
            <person name="Oyono O.L."/>
            <person name="Patti C."/>
            <person name="Phunkhang P."/>
            <person name="Pierre F."/>
            <person name="Priest M."/>
            <person name="Raghuraman S."/>
            <person name="Rege F."/>
            <person name="Reyes R."/>
            <person name="Rise C."/>
            <person name="Rogov P."/>
            <person name="Ross K."/>
            <person name="Ryan E."/>
            <person name="Settipalli S."/>
            <person name="Shea T."/>
            <person name="Sherpa N."/>
            <person name="Shi L."/>
            <person name="Shih D."/>
            <person name="Sparrow T."/>
            <person name="Spaulding J."/>
            <person name="Stalker J."/>
            <person name="Stange-Thomann N."/>
            <person name="Stavropoulos S."/>
            <person name="Stone C."/>
            <person name="Strader C."/>
            <person name="Tesfaye S."/>
            <person name="Thomson T."/>
            <person name="Thoulutsang Y."/>
            <person name="Thoulutsang D."/>
            <person name="Topham K."/>
            <person name="Topping I."/>
            <person name="Tsamla T."/>
            <person name="Vassiliev H."/>
            <person name="Vo A."/>
            <person name="Wangchuk T."/>
            <person name="Wangdi T."/>
            <person name="Weiand M."/>
            <person name="Wilkinson J."/>
            <person name="Wilson A."/>
            <person name="Yadav S."/>
            <person name="Young G."/>
            <person name="Yu Q."/>
            <person name="Zembek L."/>
            <person name="Zhong D."/>
            <person name="Zimmer A."/>
            <person name="Zwirko Z."/>
            <person name="Jaffe D.B."/>
            <person name="Alvarez P."/>
            <person name="Brockman W."/>
            <person name="Butler J."/>
            <person name="Chin C."/>
            <person name="Gnerre S."/>
            <person name="Grabherr M."/>
            <person name="Kleber M."/>
            <person name="Mauceli E."/>
            <person name="MacCallum I."/>
        </authorList>
    </citation>
    <scope>NUCLEOTIDE SEQUENCE [LARGE SCALE GENOMIC DNA]</scope>
    <source>
        <strain evidence="5">Tucson 15287-2541.00</strain>
    </source>
</reference>
<dbReference type="SUPFAM" id="SSF53098">
    <property type="entry name" value="Ribonuclease H-like"/>
    <property type="match status" value="1"/>
</dbReference>
<feature type="compositionally biased region" description="Gly residues" evidence="1">
    <location>
        <begin position="104"/>
        <end position="121"/>
    </location>
</feature>
<dbReference type="OrthoDB" id="10067491at2759"/>
<gene>
    <name evidence="4" type="primary">Dgri\GH14741</name>
    <name evidence="4" type="ORF">Dgri_GH14741</name>
</gene>
<dbReference type="eggNOG" id="KOG1041">
    <property type="taxonomic scope" value="Eukaryota"/>
</dbReference>
<protein>
    <submittedName>
        <fullName evidence="4">GH14741</fullName>
    </submittedName>
</protein>
<feature type="compositionally biased region" description="Gly residues" evidence="1">
    <location>
        <begin position="279"/>
        <end position="289"/>
    </location>
</feature>
<dbReference type="GO" id="GO:0034587">
    <property type="term" value="P:piRNA processing"/>
    <property type="evidence" value="ECO:0007669"/>
    <property type="project" value="UniProtKB-ARBA"/>
</dbReference>
<dbReference type="AlphaFoldDB" id="B4IWV1"/>
<dbReference type="Pfam" id="PF16487">
    <property type="entry name" value="ArgoMid"/>
    <property type="match status" value="1"/>
</dbReference>
<organism evidence="5">
    <name type="scientific">Drosophila grimshawi</name>
    <name type="common">Hawaiian fruit fly</name>
    <name type="synonym">Idiomyia grimshawi</name>
    <dbReference type="NCBI Taxonomy" id="7222"/>
    <lineage>
        <taxon>Eukaryota</taxon>
        <taxon>Metazoa</taxon>
        <taxon>Ecdysozoa</taxon>
        <taxon>Arthropoda</taxon>
        <taxon>Hexapoda</taxon>
        <taxon>Insecta</taxon>
        <taxon>Pterygota</taxon>
        <taxon>Neoptera</taxon>
        <taxon>Endopterygota</taxon>
        <taxon>Diptera</taxon>
        <taxon>Brachycera</taxon>
        <taxon>Muscomorpha</taxon>
        <taxon>Ephydroidea</taxon>
        <taxon>Drosophilidae</taxon>
        <taxon>Drosophila</taxon>
        <taxon>Hawaiian Drosophila</taxon>
    </lineage>
</organism>
<dbReference type="HOGENOM" id="CLU_004544_7_1_1"/>
<feature type="compositionally biased region" description="Low complexity" evidence="1">
    <location>
        <begin position="23"/>
        <end position="79"/>
    </location>
</feature>
<dbReference type="Pfam" id="PF02171">
    <property type="entry name" value="Piwi"/>
    <property type="match status" value="1"/>
</dbReference>
<dbReference type="CDD" id="cd02846">
    <property type="entry name" value="PAZ_argonaute_like"/>
    <property type="match status" value="1"/>
</dbReference>
<dbReference type="CDD" id="cd04657">
    <property type="entry name" value="Piwi_ago-like"/>
    <property type="match status" value="1"/>
</dbReference>
<dbReference type="InterPro" id="IPR032473">
    <property type="entry name" value="Argonaute_Mid_dom"/>
</dbReference>
<dbReference type="Pfam" id="PF16486">
    <property type="entry name" value="ArgoN"/>
    <property type="match status" value="1"/>
</dbReference>
<dbReference type="SMART" id="SM00950">
    <property type="entry name" value="Piwi"/>
    <property type="match status" value="1"/>
</dbReference>
<feature type="compositionally biased region" description="Gly residues" evidence="1">
    <location>
        <begin position="171"/>
        <end position="181"/>
    </location>
</feature>
<feature type="compositionally biased region" description="Low complexity" evidence="1">
    <location>
        <begin position="236"/>
        <end position="248"/>
    </location>
</feature>
<dbReference type="Gene3D" id="2.170.260.10">
    <property type="entry name" value="paz domain"/>
    <property type="match status" value="1"/>
</dbReference>
<dbReference type="InParanoid" id="B4IWV1"/>
<dbReference type="InterPro" id="IPR012337">
    <property type="entry name" value="RNaseH-like_sf"/>
</dbReference>
<dbReference type="GO" id="GO:0035194">
    <property type="term" value="P:regulatory ncRNA-mediated post-transcriptional gene silencing"/>
    <property type="evidence" value="ECO:0007669"/>
    <property type="project" value="UniProtKB-ARBA"/>
</dbReference>
<feature type="compositionally biased region" description="Gly residues" evidence="1">
    <location>
        <begin position="80"/>
        <end position="90"/>
    </location>
</feature>
<dbReference type="OMA" id="QGPQQTW"/>
<feature type="compositionally biased region" description="Gly residues" evidence="1">
    <location>
        <begin position="249"/>
        <end position="266"/>
    </location>
</feature>
<feature type="compositionally biased region" description="Low complexity" evidence="1">
    <location>
        <begin position="91"/>
        <end position="103"/>
    </location>
</feature>
<dbReference type="Pfam" id="PF08699">
    <property type="entry name" value="ArgoL1"/>
    <property type="match status" value="1"/>
</dbReference>
<dbReference type="InterPro" id="IPR036085">
    <property type="entry name" value="PAZ_dom_sf"/>
</dbReference>
<dbReference type="STRING" id="7222.B4IWV1"/>
<feature type="compositionally biased region" description="Gly residues" evidence="1">
    <location>
        <begin position="225"/>
        <end position="235"/>
    </location>
</feature>
<dbReference type="EMBL" id="CH916366">
    <property type="protein sequence ID" value="EDV97352.1"/>
    <property type="molecule type" value="Genomic_DNA"/>
</dbReference>
<dbReference type="InterPro" id="IPR003100">
    <property type="entry name" value="PAZ_dom"/>
</dbReference>
<dbReference type="GO" id="GO:0004521">
    <property type="term" value="F:RNA endonuclease activity"/>
    <property type="evidence" value="ECO:0007669"/>
    <property type="project" value="UniProtKB-ARBA"/>
</dbReference>
<dbReference type="PhylomeDB" id="B4IWV1"/>
<feature type="compositionally biased region" description="Low complexity" evidence="1">
    <location>
        <begin position="267"/>
        <end position="278"/>
    </location>
</feature>
<feature type="compositionally biased region" description="Low complexity" evidence="1">
    <location>
        <begin position="122"/>
        <end position="133"/>
    </location>
</feature>
<dbReference type="GO" id="GO:0005737">
    <property type="term" value="C:cytoplasm"/>
    <property type="evidence" value="ECO:0007669"/>
    <property type="project" value="UniProtKB-ARBA"/>
</dbReference>
<proteinExistence type="predicted"/>